<dbReference type="GO" id="GO:0005524">
    <property type="term" value="F:ATP binding"/>
    <property type="evidence" value="ECO:0007669"/>
    <property type="project" value="InterPro"/>
</dbReference>
<evidence type="ECO:0000313" key="4">
    <source>
        <dbReference type="EMBL" id="SDH83943.1"/>
    </source>
</evidence>
<dbReference type="STRING" id="568899.SAMN05192534_112120"/>
<dbReference type="GO" id="GO:0016405">
    <property type="term" value="F:CoA-ligase activity"/>
    <property type="evidence" value="ECO:0007669"/>
    <property type="project" value="InterPro"/>
</dbReference>
<dbReference type="InterPro" id="IPR011957">
    <property type="entry name" value="Benz_CoA_lig"/>
</dbReference>
<dbReference type="OrthoDB" id="9778383at2"/>
<dbReference type="GO" id="GO:0016878">
    <property type="term" value="F:acid-thiol ligase activity"/>
    <property type="evidence" value="ECO:0007669"/>
    <property type="project" value="TreeGrafter"/>
</dbReference>
<dbReference type="Pfam" id="PF13193">
    <property type="entry name" value="AMP-binding_C"/>
    <property type="match status" value="1"/>
</dbReference>
<organism evidence="4 5">
    <name type="scientific">Alteribacillus persepolensis</name>
    <dbReference type="NCBI Taxonomy" id="568899"/>
    <lineage>
        <taxon>Bacteria</taxon>
        <taxon>Bacillati</taxon>
        <taxon>Bacillota</taxon>
        <taxon>Bacilli</taxon>
        <taxon>Bacillales</taxon>
        <taxon>Bacillaceae</taxon>
        <taxon>Alteribacillus</taxon>
    </lineage>
</organism>
<evidence type="ECO:0000256" key="1">
    <source>
        <dbReference type="ARBA" id="ARBA00022598"/>
    </source>
</evidence>
<dbReference type="PANTHER" id="PTHR43352">
    <property type="entry name" value="ACETYL-COA SYNTHETASE"/>
    <property type="match status" value="1"/>
</dbReference>
<evidence type="ECO:0000259" key="2">
    <source>
        <dbReference type="Pfam" id="PF00501"/>
    </source>
</evidence>
<dbReference type="GO" id="GO:0044550">
    <property type="term" value="P:secondary metabolite biosynthetic process"/>
    <property type="evidence" value="ECO:0007669"/>
    <property type="project" value="TreeGrafter"/>
</dbReference>
<dbReference type="RefSeq" id="WP_091273863.1">
    <property type="nucleotide sequence ID" value="NZ_FNDK01000012.1"/>
</dbReference>
<evidence type="ECO:0000259" key="3">
    <source>
        <dbReference type="Pfam" id="PF13193"/>
    </source>
</evidence>
<dbReference type="Gene3D" id="2.30.38.10">
    <property type="entry name" value="Luciferase, Domain 3"/>
    <property type="match status" value="1"/>
</dbReference>
<dbReference type="InterPro" id="IPR045851">
    <property type="entry name" value="AMP-bd_C_sf"/>
</dbReference>
<dbReference type="Proteomes" id="UP000199163">
    <property type="component" value="Unassembled WGS sequence"/>
</dbReference>
<keyword evidence="5" id="KW-1185">Reference proteome</keyword>
<dbReference type="Gene3D" id="3.30.300.30">
    <property type="match status" value="1"/>
</dbReference>
<gene>
    <name evidence="4" type="ORF">SAMN05192534_112120</name>
</gene>
<dbReference type="AlphaFoldDB" id="A0A1G8FP33"/>
<dbReference type="Gene3D" id="3.40.50.980">
    <property type="match status" value="1"/>
</dbReference>
<dbReference type="PANTHER" id="PTHR43352:SF1">
    <property type="entry name" value="ANTHRANILATE--COA LIGASE"/>
    <property type="match status" value="1"/>
</dbReference>
<name>A0A1G8FP33_9BACI</name>
<accession>A0A1G8FP33</accession>
<feature type="domain" description="AMP-binding enzyme C-terminal" evidence="3">
    <location>
        <begin position="439"/>
        <end position="517"/>
    </location>
</feature>
<dbReference type="InterPro" id="IPR000873">
    <property type="entry name" value="AMP-dep_synth/lig_dom"/>
</dbReference>
<dbReference type="Pfam" id="PF00501">
    <property type="entry name" value="AMP-binding"/>
    <property type="match status" value="1"/>
</dbReference>
<evidence type="ECO:0000313" key="5">
    <source>
        <dbReference type="Proteomes" id="UP000199163"/>
    </source>
</evidence>
<feature type="domain" description="AMP-dependent synthetase/ligase" evidence="2">
    <location>
        <begin position="27"/>
        <end position="389"/>
    </location>
</feature>
<dbReference type="SUPFAM" id="SSF56801">
    <property type="entry name" value="Acetyl-CoA synthetase-like"/>
    <property type="match status" value="1"/>
</dbReference>
<sequence length="527" mass="59985">MIEQLEDIRGLKKQYNAALRFIDENANSSNKHKTAVVCDDQTLTYQEVFEKVNQFGNALFNINVESENRVLIAAHDSPEFVTAFFGSIKIGAVPIPVNTMMQPHDYEYFLNNSRAKVFVVHEDIWERIEPYRDRFLFLKHVIVIQSGNSTRTDVINFHEFVGNAASTDLKPVYTTAEDVAFWLYSSGSTGNPKGVIHRQRSMEAAYENYASNILNIKNEDRTFSASKLFFAYGLGNGLYFPFGAGATTIFLQERPTPERVFETIETKKPTIFFGVPTLYGAMINYVSEHDRLPDLSSIRVCVSAGEPLPAEYVKKWKELFNLNILDGIGSTEALHIYLSNREDNVKPGSTGTIVSGYDAKIVDETGRKLPPNEIGDLLIKGESITSGYWLNLMENYNKFQGEWMFTGDKYYQDEEGYFWYSGRSDDMLKVGGIWVSPIEIESTLLTREDVLETAVVGAKYENNLVYPKAYVVLKNKDEASDELKETLKLYVKQNLAPYKYPREVEFVDELPKTATGKIQRYKLKVDN</sequence>
<protein>
    <submittedName>
        <fullName evidence="4">Benzoate-CoA ligase</fullName>
    </submittedName>
</protein>
<dbReference type="Gene3D" id="3.40.50.12820">
    <property type="match status" value="1"/>
</dbReference>
<keyword evidence="1 4" id="KW-0436">Ligase</keyword>
<dbReference type="EMBL" id="FNDK01000012">
    <property type="protein sequence ID" value="SDH83943.1"/>
    <property type="molecule type" value="Genomic_DNA"/>
</dbReference>
<dbReference type="NCBIfam" id="TIGR02262">
    <property type="entry name" value="benz_CoA_lig"/>
    <property type="match status" value="1"/>
</dbReference>
<reference evidence="5" key="1">
    <citation type="submission" date="2016-10" db="EMBL/GenBank/DDBJ databases">
        <authorList>
            <person name="Varghese N."/>
            <person name="Submissions S."/>
        </authorList>
    </citation>
    <scope>NUCLEOTIDE SEQUENCE [LARGE SCALE GENOMIC DNA]</scope>
    <source>
        <strain evidence="5">DSM 21632</strain>
    </source>
</reference>
<proteinExistence type="predicted"/>
<dbReference type="InterPro" id="IPR025110">
    <property type="entry name" value="AMP-bd_C"/>
</dbReference>